<proteinExistence type="predicted"/>
<name>A0ABX2K512_9MYCO</name>
<evidence type="ECO:0000313" key="2">
    <source>
        <dbReference type="Proteomes" id="UP000708347"/>
    </source>
</evidence>
<reference evidence="1 2" key="1">
    <citation type="submission" date="2019-05" db="EMBL/GenBank/DDBJ databases">
        <title>Mycolicibacterium sphagni ENV482 genome assembly.</title>
        <authorList>
            <person name="Chen W."/>
            <person name="Faulkner N.W."/>
            <person name="Hyman M.R."/>
        </authorList>
    </citation>
    <scope>NUCLEOTIDE SEQUENCE [LARGE SCALE GENOMIC DNA]</scope>
    <source>
        <strain evidence="1 2">ENV482</strain>
    </source>
</reference>
<organism evidence="1 2">
    <name type="scientific">Mycolicibacterium sphagni</name>
    <dbReference type="NCBI Taxonomy" id="1786"/>
    <lineage>
        <taxon>Bacteria</taxon>
        <taxon>Bacillati</taxon>
        <taxon>Actinomycetota</taxon>
        <taxon>Actinomycetes</taxon>
        <taxon>Mycobacteriales</taxon>
        <taxon>Mycobacteriaceae</taxon>
        <taxon>Mycolicibacterium</taxon>
    </lineage>
</organism>
<protein>
    <submittedName>
        <fullName evidence="1">Uncharacterized protein</fullName>
    </submittedName>
</protein>
<sequence length="83" mass="8329">MPSVVRARFRAPGVAVAVHVGVLAALVVLTTAALGAHDVEQSPCTGHAYVGDDEMCCLEIGVVGLAVATLVDLDDAVSTADGL</sequence>
<evidence type="ECO:0000313" key="1">
    <source>
        <dbReference type="EMBL" id="NTY62188.1"/>
    </source>
</evidence>
<dbReference type="Proteomes" id="UP000708347">
    <property type="component" value="Unassembled WGS sequence"/>
</dbReference>
<comment type="caution">
    <text evidence="1">The sequence shown here is derived from an EMBL/GenBank/DDBJ whole genome shotgun (WGS) entry which is preliminary data.</text>
</comment>
<keyword evidence="2" id="KW-1185">Reference proteome</keyword>
<accession>A0ABX2K512</accession>
<dbReference type="RefSeq" id="WP_174399915.1">
    <property type="nucleotide sequence ID" value="NZ_VBSB01000014.1"/>
</dbReference>
<dbReference type="EMBL" id="VBSB01000014">
    <property type="protein sequence ID" value="NTY62188.1"/>
    <property type="molecule type" value="Genomic_DNA"/>
</dbReference>
<gene>
    <name evidence="1" type="ORF">FEG63_21845</name>
</gene>